<evidence type="ECO:0000313" key="1">
    <source>
        <dbReference type="EMBL" id="VUX56143.1"/>
    </source>
</evidence>
<name>A0A7D9H533_9GAMM</name>
<accession>A0A7D9H533</accession>
<dbReference type="AlphaFoldDB" id="A0A7D9H533"/>
<reference evidence="1" key="1">
    <citation type="submission" date="2019-07" db="EMBL/GenBank/DDBJ databases">
        <authorList>
            <person name="Weber M."/>
            <person name="Kostadinov I."/>
            <person name="Kostadinov D I."/>
        </authorList>
    </citation>
    <scope>NUCLEOTIDE SEQUENCE</scope>
    <source>
        <strain evidence="1">Gfbio:sag-sample-m06:053724c1-46a9-4a36-b237-ea2bf867836b</strain>
    </source>
</reference>
<gene>
    <name evidence="1" type="ORF">JTBM06_V1_330006</name>
</gene>
<proteinExistence type="predicted"/>
<protein>
    <submittedName>
        <fullName evidence="1">Uncharacterized protein</fullName>
    </submittedName>
</protein>
<sequence>MILLALALQGLAGEQQYTFSRKSQLSNQPGIL</sequence>
<organism evidence="1">
    <name type="scientific">uncultured Woeseiaceae bacterium</name>
    <dbReference type="NCBI Taxonomy" id="1983305"/>
    <lineage>
        <taxon>Bacteria</taxon>
        <taxon>Pseudomonadati</taxon>
        <taxon>Pseudomonadota</taxon>
        <taxon>Gammaproteobacteria</taxon>
        <taxon>Woeseiales</taxon>
        <taxon>Woeseiaceae</taxon>
        <taxon>environmental samples</taxon>
    </lineage>
</organism>
<dbReference type="EMBL" id="LR633967">
    <property type="protein sequence ID" value="VUX56143.1"/>
    <property type="molecule type" value="Genomic_DNA"/>
</dbReference>